<keyword evidence="1" id="KW-0812">Transmembrane</keyword>
<evidence type="ECO:0000313" key="2">
    <source>
        <dbReference type="EMBL" id="MDQ0287505.1"/>
    </source>
</evidence>
<proteinExistence type="predicted"/>
<feature type="transmembrane region" description="Helical" evidence="1">
    <location>
        <begin position="95"/>
        <end position="112"/>
    </location>
</feature>
<feature type="transmembrane region" description="Helical" evidence="1">
    <location>
        <begin position="272"/>
        <end position="299"/>
    </location>
</feature>
<gene>
    <name evidence="2" type="ORF">J2Z49_002633</name>
</gene>
<keyword evidence="3" id="KW-1185">Reference proteome</keyword>
<evidence type="ECO:0000313" key="3">
    <source>
        <dbReference type="Proteomes" id="UP001225644"/>
    </source>
</evidence>
<reference evidence="2 3" key="1">
    <citation type="submission" date="2023-07" db="EMBL/GenBank/DDBJ databases">
        <title>Genomic Encyclopedia of Type Strains, Phase IV (KMG-IV): sequencing the most valuable type-strain genomes for metagenomic binning, comparative biology and taxonomic classification.</title>
        <authorList>
            <person name="Goeker M."/>
        </authorList>
    </citation>
    <scope>NUCLEOTIDE SEQUENCE [LARGE SCALE GENOMIC DNA]</scope>
    <source>
        <strain evidence="2 3">DSM 12396</strain>
    </source>
</reference>
<keyword evidence="1" id="KW-0472">Membrane</keyword>
<evidence type="ECO:0000256" key="1">
    <source>
        <dbReference type="SAM" id="Phobius"/>
    </source>
</evidence>
<protein>
    <submittedName>
        <fullName evidence="2">Pilus assembly protein CpaF</fullName>
    </submittedName>
</protein>
<keyword evidence="1" id="KW-1133">Transmembrane helix</keyword>
<dbReference type="RefSeq" id="WP_307403348.1">
    <property type="nucleotide sequence ID" value="NZ_JAUSUX010000028.1"/>
</dbReference>
<dbReference type="EMBL" id="JAUSUX010000028">
    <property type="protein sequence ID" value="MDQ0287505.1"/>
    <property type="molecule type" value="Genomic_DNA"/>
</dbReference>
<sequence>MVLTAGLTVLFCAGAAVSVTSLVLLCWRLFARGTLRARLARLASSGARTLSSSLEKWAARAEKGMRRKLFTAANAPYLAFVLLLSLAGFYAGVVYLHNLPAALLMAATGVIFPEQVRRIRERGYREKVLEQLGAAVRVFAAEYSDTPHTTKALAAAASKLPDPIGGILRRAASDLVSSRRPDDVDEALIRLGRELTGEYGRMFVQLLRLSFEDEAVKPLFTKLAMRVTAQQDLVRKNRLEVSVDRMLAVVLNLAVVPAYLFVSRIVPESKEFFLATAAGKGVVVLCLLSALTGGILDILTGGAGGE</sequence>
<name>A0ABU0B458_9FIRM</name>
<dbReference type="Proteomes" id="UP001225644">
    <property type="component" value="Unassembled WGS sequence"/>
</dbReference>
<feature type="transmembrane region" description="Helical" evidence="1">
    <location>
        <begin position="69"/>
        <end position="89"/>
    </location>
</feature>
<accession>A0ABU0B458</accession>
<organism evidence="2 3">
    <name type="scientific">Desulfofundulus luciae</name>
    <dbReference type="NCBI Taxonomy" id="74702"/>
    <lineage>
        <taxon>Bacteria</taxon>
        <taxon>Bacillati</taxon>
        <taxon>Bacillota</taxon>
        <taxon>Clostridia</taxon>
        <taxon>Eubacteriales</taxon>
        <taxon>Peptococcaceae</taxon>
        <taxon>Desulfofundulus</taxon>
    </lineage>
</organism>
<feature type="transmembrane region" description="Helical" evidence="1">
    <location>
        <begin position="246"/>
        <end position="266"/>
    </location>
</feature>
<comment type="caution">
    <text evidence="2">The sequence shown here is derived from an EMBL/GenBank/DDBJ whole genome shotgun (WGS) entry which is preliminary data.</text>
</comment>
<feature type="transmembrane region" description="Helical" evidence="1">
    <location>
        <begin position="6"/>
        <end position="31"/>
    </location>
</feature>